<sequence>MITRRMQWRNRVLTLLVTWVALTALLAWLYTSPSWPGVLLSLTVLFALVWLLGDLGDDEIARPDWRGWHPAPTRTRTEWQVTGTRRLVEMAGQQPTDGSPSRPAAAQVQDLLRRAVAQRAGPESWREPSSLPGDLAAYLRADPAPIVPPDRLHTLLTRIEDL</sequence>
<evidence type="ECO:0000313" key="3">
    <source>
        <dbReference type="Proteomes" id="UP000318336"/>
    </source>
</evidence>
<reference evidence="2 3" key="1">
    <citation type="submission" date="2019-06" db="EMBL/GenBank/DDBJ databases">
        <title>Sequencing the genomes of 1000 actinobacteria strains.</title>
        <authorList>
            <person name="Klenk H.-P."/>
        </authorList>
    </citation>
    <scope>NUCLEOTIDE SEQUENCE [LARGE SCALE GENOMIC DNA]</scope>
    <source>
        <strain evidence="2 3">DSM 24617</strain>
    </source>
</reference>
<feature type="transmembrane region" description="Helical" evidence="1">
    <location>
        <begin position="12"/>
        <end position="31"/>
    </location>
</feature>
<keyword evidence="1" id="KW-1133">Transmembrane helix</keyword>
<gene>
    <name evidence="2" type="ORF">FB554_0761</name>
</gene>
<keyword evidence="1" id="KW-0472">Membrane</keyword>
<proteinExistence type="predicted"/>
<keyword evidence="3" id="KW-1185">Reference proteome</keyword>
<dbReference type="EMBL" id="VFOK01000001">
    <property type="protein sequence ID" value="TQL32629.1"/>
    <property type="molecule type" value="Genomic_DNA"/>
</dbReference>
<name>A0A542X9W7_9MICO</name>
<protein>
    <submittedName>
        <fullName evidence="2">Uncharacterized protein</fullName>
    </submittedName>
</protein>
<dbReference type="Proteomes" id="UP000318336">
    <property type="component" value="Unassembled WGS sequence"/>
</dbReference>
<evidence type="ECO:0000313" key="2">
    <source>
        <dbReference type="EMBL" id="TQL32629.1"/>
    </source>
</evidence>
<keyword evidence="1" id="KW-0812">Transmembrane</keyword>
<comment type="caution">
    <text evidence="2">The sequence shown here is derived from an EMBL/GenBank/DDBJ whole genome shotgun (WGS) entry which is preliminary data.</text>
</comment>
<feature type="transmembrane region" description="Helical" evidence="1">
    <location>
        <begin position="37"/>
        <end position="56"/>
    </location>
</feature>
<accession>A0A542X9W7</accession>
<dbReference type="RefSeq" id="WP_142004695.1">
    <property type="nucleotide sequence ID" value="NZ_CAJTBP010000001.1"/>
</dbReference>
<dbReference type="AlphaFoldDB" id="A0A542X9W7"/>
<organism evidence="2 3">
    <name type="scientific">Barrientosiimonas humi</name>
    <dbReference type="NCBI Taxonomy" id="999931"/>
    <lineage>
        <taxon>Bacteria</taxon>
        <taxon>Bacillati</taxon>
        <taxon>Actinomycetota</taxon>
        <taxon>Actinomycetes</taxon>
        <taxon>Micrococcales</taxon>
        <taxon>Dermacoccaceae</taxon>
        <taxon>Barrientosiimonas</taxon>
    </lineage>
</organism>
<evidence type="ECO:0000256" key="1">
    <source>
        <dbReference type="SAM" id="Phobius"/>
    </source>
</evidence>